<dbReference type="SUPFAM" id="SSF55729">
    <property type="entry name" value="Acyl-CoA N-acyltransferases (Nat)"/>
    <property type="match status" value="1"/>
</dbReference>
<dbReference type="Gene3D" id="3.40.630.30">
    <property type="match status" value="1"/>
</dbReference>
<organism evidence="2 3">
    <name type="scientific">Maribacter flavus</name>
    <dbReference type="NCBI Taxonomy" id="1658664"/>
    <lineage>
        <taxon>Bacteria</taxon>
        <taxon>Pseudomonadati</taxon>
        <taxon>Bacteroidota</taxon>
        <taxon>Flavobacteriia</taxon>
        <taxon>Flavobacteriales</taxon>
        <taxon>Flavobacteriaceae</taxon>
        <taxon>Maribacter</taxon>
    </lineage>
</organism>
<dbReference type="CDD" id="cd04301">
    <property type="entry name" value="NAT_SF"/>
    <property type="match status" value="1"/>
</dbReference>
<dbReference type="Pfam" id="PF13302">
    <property type="entry name" value="Acetyltransf_3"/>
    <property type="match status" value="1"/>
</dbReference>
<protein>
    <submittedName>
        <fullName evidence="2">GNAT family N-acetyltransferase</fullName>
    </submittedName>
</protein>
<dbReference type="PROSITE" id="PS51186">
    <property type="entry name" value="GNAT"/>
    <property type="match status" value="1"/>
</dbReference>
<comment type="caution">
    <text evidence="2">The sequence shown here is derived from an EMBL/GenBank/DDBJ whole genome shotgun (WGS) entry which is preliminary data.</text>
</comment>
<feature type="domain" description="N-acetyltransferase" evidence="1">
    <location>
        <begin position="9"/>
        <end position="174"/>
    </location>
</feature>
<reference evidence="2 3" key="1">
    <citation type="submission" date="2024-01" db="EMBL/GenBank/DDBJ databases">
        <title>Maribacter spp. originated from different algae showed divergent polysaccharides utilization ability.</title>
        <authorList>
            <person name="Wang H."/>
            <person name="Wu Y."/>
        </authorList>
    </citation>
    <scope>NUCLEOTIDE SEQUENCE [LARGE SCALE GENOMIC DNA]</scope>
    <source>
        <strain evidence="2 3">KPT27_14</strain>
    </source>
</reference>
<name>A0ABU7IJT1_9FLAO</name>
<evidence type="ECO:0000259" key="1">
    <source>
        <dbReference type="PROSITE" id="PS51186"/>
    </source>
</evidence>
<evidence type="ECO:0000313" key="2">
    <source>
        <dbReference type="EMBL" id="MEE1973223.1"/>
    </source>
</evidence>
<dbReference type="Proteomes" id="UP001343698">
    <property type="component" value="Unassembled WGS sequence"/>
</dbReference>
<sequence length="174" mass="20019">MVSLQGNIIKLRALETADLDLLFELENNPSVWEISGTMAPYSRDVLNLYLENAHRDIYDVKQLRLVISTLDNEAIGLIDLFDFDPKNRRAGVGIVISDEGNRNRGVGTEALEILCKYAFKTLNLRQLYANILEGNERSLYLFKKLGFELVGTKRDWIFNEGIFKNELLFQKIFK</sequence>
<evidence type="ECO:0000313" key="3">
    <source>
        <dbReference type="Proteomes" id="UP001343698"/>
    </source>
</evidence>
<dbReference type="InterPro" id="IPR016181">
    <property type="entry name" value="Acyl_CoA_acyltransferase"/>
</dbReference>
<dbReference type="InterPro" id="IPR000182">
    <property type="entry name" value="GNAT_dom"/>
</dbReference>
<proteinExistence type="predicted"/>
<dbReference type="PANTHER" id="PTHR43415">
    <property type="entry name" value="SPERMIDINE N(1)-ACETYLTRANSFERASE"/>
    <property type="match status" value="1"/>
</dbReference>
<dbReference type="PANTHER" id="PTHR43415:SF3">
    <property type="entry name" value="GNAT-FAMILY ACETYLTRANSFERASE"/>
    <property type="match status" value="1"/>
</dbReference>
<gene>
    <name evidence="2" type="ORF">V1H85_12250</name>
</gene>
<dbReference type="EMBL" id="JAZDDF010000005">
    <property type="protein sequence ID" value="MEE1973223.1"/>
    <property type="molecule type" value="Genomic_DNA"/>
</dbReference>
<keyword evidence="3" id="KW-1185">Reference proteome</keyword>
<accession>A0ABU7IJT1</accession>
<dbReference type="RefSeq" id="WP_272637271.1">
    <property type="nucleotide sequence ID" value="NZ_JAZDDF010000005.1"/>
</dbReference>